<evidence type="ECO:0000259" key="2">
    <source>
        <dbReference type="Pfam" id="PF05726"/>
    </source>
</evidence>
<dbReference type="PANTHER" id="PTHR13903">
    <property type="entry name" value="PIRIN-RELATED"/>
    <property type="match status" value="1"/>
</dbReference>
<evidence type="ECO:0000313" key="3">
    <source>
        <dbReference type="EMBL" id="KDN86888.1"/>
    </source>
</evidence>
<feature type="region of interest" description="Disordered" evidence="1">
    <location>
        <begin position="278"/>
        <end position="307"/>
    </location>
</feature>
<reference evidence="3 4" key="1">
    <citation type="submission" date="2014-05" db="EMBL/GenBank/DDBJ databases">
        <title>Draft Genome Sequence of Kitasatospora cheerisanensis KCTC 2395.</title>
        <authorList>
            <person name="Nam D.H."/>
        </authorList>
    </citation>
    <scope>NUCLEOTIDE SEQUENCE [LARGE SCALE GENOMIC DNA]</scope>
    <source>
        <strain evidence="3 4">KCTC 2395</strain>
    </source>
</reference>
<feature type="region of interest" description="Disordered" evidence="1">
    <location>
        <begin position="113"/>
        <end position="180"/>
    </location>
</feature>
<accession>A0A066YZB5</accession>
<dbReference type="InterPro" id="IPR014710">
    <property type="entry name" value="RmlC-like_jellyroll"/>
</dbReference>
<dbReference type="CDD" id="cd02247">
    <property type="entry name" value="cupin_pirin_C"/>
    <property type="match status" value="1"/>
</dbReference>
<dbReference type="eggNOG" id="COG1741">
    <property type="taxonomic scope" value="Bacteria"/>
</dbReference>
<dbReference type="Pfam" id="PF05726">
    <property type="entry name" value="Pirin_C"/>
    <property type="match status" value="1"/>
</dbReference>
<protein>
    <recommendedName>
        <fullName evidence="2">Pirin C-terminal domain-containing protein</fullName>
    </recommendedName>
</protein>
<feature type="compositionally biased region" description="Basic and acidic residues" evidence="1">
    <location>
        <begin position="89"/>
        <end position="98"/>
    </location>
</feature>
<feature type="compositionally biased region" description="Low complexity" evidence="1">
    <location>
        <begin position="113"/>
        <end position="129"/>
    </location>
</feature>
<gene>
    <name evidence="3" type="ORF">KCH_13340</name>
</gene>
<dbReference type="HOGENOM" id="CLU_905458_0_0_11"/>
<feature type="compositionally biased region" description="Low complexity" evidence="1">
    <location>
        <begin position="60"/>
        <end position="76"/>
    </location>
</feature>
<feature type="compositionally biased region" description="Low complexity" evidence="1">
    <location>
        <begin position="19"/>
        <end position="34"/>
    </location>
</feature>
<dbReference type="InterPro" id="IPR011051">
    <property type="entry name" value="RmlC_Cupin_sf"/>
</dbReference>
<evidence type="ECO:0000256" key="1">
    <source>
        <dbReference type="SAM" id="MobiDB-lite"/>
    </source>
</evidence>
<organism evidence="3 4">
    <name type="scientific">Kitasatospora cheerisanensis KCTC 2395</name>
    <dbReference type="NCBI Taxonomy" id="1348663"/>
    <lineage>
        <taxon>Bacteria</taxon>
        <taxon>Bacillati</taxon>
        <taxon>Actinomycetota</taxon>
        <taxon>Actinomycetes</taxon>
        <taxon>Kitasatosporales</taxon>
        <taxon>Streptomycetaceae</taxon>
        <taxon>Kitasatospora</taxon>
    </lineage>
</organism>
<dbReference type="AlphaFoldDB" id="A0A066YZB5"/>
<keyword evidence="4" id="KW-1185">Reference proteome</keyword>
<sequence>MRSAGRGRPRQGPADRPSGAARGVHRGAAAAARPRAADGRRLVLRRPLRARRHRRRTRHAGAAAPAHGPADRQLAARGKRAAPRQPRQPADRPAPRVGADDLRAGHLALRGVAPRARPLPARRPAVGGPPRLPPAHRTRLRAPPRAAGRHRGRAHRPPHPRNPRRRDLPRHHLHPLTGADLTLRAGAAHRLPVEEGFEYAVLAMSGSAEVDGVPVEPGSLLYLGCGRRELPLRARTDAAVLLLGGEPFTERLVMWWNFIGRTHDEIAQAREDWTTGTRFGEVHGYPGPRLPAPPLPALPLKPRGRER</sequence>
<comment type="caution">
    <text evidence="3">The sequence shown here is derived from an EMBL/GenBank/DDBJ whole genome shotgun (WGS) entry which is preliminary data.</text>
</comment>
<feature type="compositionally biased region" description="Basic residues" evidence="1">
    <location>
        <begin position="42"/>
        <end position="59"/>
    </location>
</feature>
<dbReference type="InterPro" id="IPR012093">
    <property type="entry name" value="Pirin"/>
</dbReference>
<dbReference type="Gene3D" id="2.60.120.10">
    <property type="entry name" value="Jelly Rolls"/>
    <property type="match status" value="2"/>
</dbReference>
<dbReference type="EMBL" id="JNBY01000051">
    <property type="protein sequence ID" value="KDN86888.1"/>
    <property type="molecule type" value="Genomic_DNA"/>
</dbReference>
<feature type="region of interest" description="Disordered" evidence="1">
    <location>
        <begin position="1"/>
        <end position="98"/>
    </location>
</feature>
<proteinExistence type="predicted"/>
<dbReference type="Proteomes" id="UP000027178">
    <property type="component" value="Unassembled WGS sequence"/>
</dbReference>
<dbReference type="PANTHER" id="PTHR13903:SF8">
    <property type="entry name" value="PIRIN"/>
    <property type="match status" value="1"/>
</dbReference>
<feature type="compositionally biased region" description="Pro residues" evidence="1">
    <location>
        <begin position="288"/>
        <end position="299"/>
    </location>
</feature>
<evidence type="ECO:0000313" key="4">
    <source>
        <dbReference type="Proteomes" id="UP000027178"/>
    </source>
</evidence>
<feature type="domain" description="Pirin C-terminal" evidence="2">
    <location>
        <begin position="179"/>
        <end position="278"/>
    </location>
</feature>
<name>A0A066YZB5_9ACTN</name>
<dbReference type="SUPFAM" id="SSF51182">
    <property type="entry name" value="RmlC-like cupins"/>
    <property type="match status" value="1"/>
</dbReference>
<dbReference type="InterPro" id="IPR008778">
    <property type="entry name" value="Pirin_C_dom"/>
</dbReference>
<dbReference type="PATRIC" id="fig|1348663.4.peg.1277"/>
<feature type="compositionally biased region" description="Basic residues" evidence="1">
    <location>
        <begin position="134"/>
        <end position="174"/>
    </location>
</feature>